<evidence type="ECO:0000259" key="8">
    <source>
        <dbReference type="Pfam" id="PF13087"/>
    </source>
</evidence>
<proteinExistence type="inferred from homology"/>
<dbReference type="Gene3D" id="3.40.50.300">
    <property type="entry name" value="P-loop containing nucleotide triphosphate hydrolases"/>
    <property type="match status" value="2"/>
</dbReference>
<protein>
    <recommendedName>
        <fullName evidence="11">DNA2/NAM7 helicase-like C-terminal domain-containing protein</fullName>
    </recommendedName>
</protein>
<dbReference type="eggNOG" id="COG1196">
    <property type="taxonomic scope" value="Bacteria"/>
</dbReference>
<dbReference type="CDD" id="cd18808">
    <property type="entry name" value="SF1_C_Upf1"/>
    <property type="match status" value="1"/>
</dbReference>
<dbReference type="GO" id="GO:0016787">
    <property type="term" value="F:hydrolase activity"/>
    <property type="evidence" value="ECO:0007669"/>
    <property type="project" value="UniProtKB-KW"/>
</dbReference>
<feature type="domain" description="DNA2/NAM7 helicase-like C-terminal" evidence="8">
    <location>
        <begin position="958"/>
        <end position="1069"/>
    </location>
</feature>
<evidence type="ECO:0000256" key="3">
    <source>
        <dbReference type="ARBA" id="ARBA00022801"/>
    </source>
</evidence>
<keyword evidence="10" id="KW-1185">Reference proteome</keyword>
<dbReference type="AlphaFoldDB" id="E7S0M6"/>
<dbReference type="InterPro" id="IPR050534">
    <property type="entry name" value="Coronavir_polyprotein_1ab"/>
</dbReference>
<comment type="caution">
    <text evidence="9">The sequence shown here is derived from an EMBL/GenBank/DDBJ whole genome shotgun (WGS) entry which is preliminary data.</text>
</comment>
<dbReference type="InterPro" id="IPR047187">
    <property type="entry name" value="SF1_C_Upf1"/>
</dbReference>
<dbReference type="PANTHER" id="PTHR43788:SF8">
    <property type="entry name" value="DNA-BINDING PROTEIN SMUBP-2"/>
    <property type="match status" value="1"/>
</dbReference>
<gene>
    <name evidence="9" type="ORF">HMPREF0551_2490</name>
</gene>
<dbReference type="Proteomes" id="UP000011021">
    <property type="component" value="Unassembled WGS sequence"/>
</dbReference>
<feature type="compositionally biased region" description="Basic and acidic residues" evidence="6">
    <location>
        <begin position="23"/>
        <end position="39"/>
    </location>
</feature>
<keyword evidence="5" id="KW-0067">ATP-binding</keyword>
<dbReference type="STRING" id="887898.HMPREF0551_2490"/>
<evidence type="ECO:0000256" key="5">
    <source>
        <dbReference type="ARBA" id="ARBA00022840"/>
    </source>
</evidence>
<dbReference type="Pfam" id="PF13087">
    <property type="entry name" value="AAA_12"/>
    <property type="match status" value="1"/>
</dbReference>
<feature type="region of interest" description="Disordered" evidence="6">
    <location>
        <begin position="233"/>
        <end position="267"/>
    </location>
</feature>
<keyword evidence="2" id="KW-0547">Nucleotide-binding</keyword>
<feature type="region of interest" description="Disordered" evidence="6">
    <location>
        <begin position="21"/>
        <end position="60"/>
    </location>
</feature>
<evidence type="ECO:0000256" key="6">
    <source>
        <dbReference type="SAM" id="MobiDB-lite"/>
    </source>
</evidence>
<dbReference type="RefSeq" id="WP_005674948.1">
    <property type="nucleotide sequence ID" value="NZ_CP146288.1"/>
</dbReference>
<evidence type="ECO:0000256" key="4">
    <source>
        <dbReference type="ARBA" id="ARBA00022806"/>
    </source>
</evidence>
<evidence type="ECO:0008006" key="11">
    <source>
        <dbReference type="Google" id="ProtNLM"/>
    </source>
</evidence>
<evidence type="ECO:0000259" key="7">
    <source>
        <dbReference type="Pfam" id="PF13086"/>
    </source>
</evidence>
<dbReference type="Pfam" id="PF13086">
    <property type="entry name" value="AAA_11"/>
    <property type="match status" value="1"/>
</dbReference>
<name>E7S0M6_9BURK</name>
<dbReference type="GO" id="GO:0003678">
    <property type="term" value="F:DNA helicase activity"/>
    <property type="evidence" value="ECO:0007669"/>
    <property type="project" value="UniProtKB-ARBA"/>
</dbReference>
<keyword evidence="4" id="KW-0347">Helicase</keyword>
<dbReference type="PANTHER" id="PTHR43788">
    <property type="entry name" value="DNA2/NAM7 HELICASE FAMILY MEMBER"/>
    <property type="match status" value="1"/>
</dbReference>
<evidence type="ECO:0000313" key="9">
    <source>
        <dbReference type="EMBL" id="EFV93800.1"/>
    </source>
</evidence>
<feature type="domain" description="DNA2/NAM7 helicase helicase" evidence="7">
    <location>
        <begin position="343"/>
        <end position="849"/>
    </location>
</feature>
<dbReference type="InterPro" id="IPR041677">
    <property type="entry name" value="DNA2/NAM7_AAA_11"/>
</dbReference>
<organism evidence="9 10">
    <name type="scientific">Lautropia mirabilis ATCC 51599</name>
    <dbReference type="NCBI Taxonomy" id="887898"/>
    <lineage>
        <taxon>Bacteria</taxon>
        <taxon>Pseudomonadati</taxon>
        <taxon>Pseudomonadota</taxon>
        <taxon>Betaproteobacteria</taxon>
        <taxon>Burkholderiales</taxon>
        <taxon>Burkholderiaceae</taxon>
        <taxon>Lautropia</taxon>
    </lineage>
</organism>
<evidence type="ECO:0000256" key="2">
    <source>
        <dbReference type="ARBA" id="ARBA00022741"/>
    </source>
</evidence>
<feature type="compositionally biased region" description="Polar residues" evidence="6">
    <location>
        <begin position="255"/>
        <end position="267"/>
    </location>
</feature>
<dbReference type="SUPFAM" id="SSF52540">
    <property type="entry name" value="P-loop containing nucleoside triphosphate hydrolases"/>
    <property type="match status" value="1"/>
</dbReference>
<dbReference type="InterPro" id="IPR041679">
    <property type="entry name" value="DNA2/NAM7-like_C"/>
</dbReference>
<dbReference type="EMBL" id="AEQP01000023">
    <property type="protein sequence ID" value="EFV93800.1"/>
    <property type="molecule type" value="Genomic_DNA"/>
</dbReference>
<evidence type="ECO:0000313" key="10">
    <source>
        <dbReference type="Proteomes" id="UP000011021"/>
    </source>
</evidence>
<sequence>MNAQERIIRYWHAVELLQPSQLKKPEDSAGRSPKDEFVHDIQSSNEPFPWEPGSEASRQPLPLDEIDKRTGKPKVYTWFHTLYVQIFPTKTITDALDRAFGADQGYRDPAEREYSALYAAEFTHDGQLVPGSFTLSSEAWFLGRLTSGSDWSKDFNQDQTSIRQQAEARLTGSVNRQALDELTTFVIQQCGLQTVLSNPEKAVLRSCSRPVEVKGQQHDTISDTAVGVIPAKAAPTSRPSAHVVADTSKGGGTATGESITRPQPRQSDLPLNSFLLDDLIQVAEAVATGNTSKALSQYLDPNASITRHTIGSAELESAIVDHLLPHKHPTGCWPAEEHRGLVHAQQLAINFILEQLGEGAGILGINGPPGTGKTTLLRDLVAAIVTQRADALAQLPRASDAFQKNAKETGNASGKKQNAHPLQPDLFGYEIIVASSNNGAVENITRELPQRSKIDGSWLPEADYFGELGTLTSGAPSWALISAALGSKSRRSKFIDHYFFGNRTREELVAITGKLQYPHGLQGWLSGHANQYKSMSNASANRQQRWQQAVESYNEAKAAESSIRHSVDAFLTKIQHIQSQRNQLPVLLSTLQTLENSLPDPIAVLERDADSGLLAAQSRQKACAAEVLQHQTRKPGLWQNLATLWSASRAWQANQASLQATQLRAEQAVAQWQLLQHHQNQTATDVQNAIQDATRLQAQHIVSWLQTGHTTGDRQNELHEPWPLPHWRQARARVFLEALRLHQTFLALEATRIRANLDLANALIQGQSFSGYSRDAIRSAWASLFMVVPVLSSTFASFDRSFGSLGCEEIGWLLVDEAGQATPQAAVGALWRARRAVFVGDPLQLKPIMTVSDAALEHMRTHFGVDNHWLPNRHSAQTLADQATPWGRTTGPDDHQSWVGLPLVVHRRCDRPMFELANRIAYDGNMVYGTIAPRPDRETPAHLPTGWLHATGTSQGNWVAEEGRMLQALLAALRSDGVAPGDIAIVTPFRGVLKKIPALVRPYRGKGKTGKINCGTIHTMQGKEAPVVIMVLGGNTASPGARDWAVSEPNLLNVAATRAKRRFYVIGDRNDWQRRALFCDVMDLLPALDLHAEDIGGALHQKALASRDRARATGRYRSADEVLDGLRALRDEERTRRTAARKA</sequence>
<reference evidence="9 10" key="1">
    <citation type="submission" date="2010-12" db="EMBL/GenBank/DDBJ databases">
        <authorList>
            <person name="Muzny D."/>
            <person name="Qin X."/>
            <person name="Deng J."/>
            <person name="Jiang H."/>
            <person name="Liu Y."/>
            <person name="Qu J."/>
            <person name="Song X.-Z."/>
            <person name="Zhang L."/>
            <person name="Thornton R."/>
            <person name="Coyle M."/>
            <person name="Francisco L."/>
            <person name="Jackson L."/>
            <person name="Javaid M."/>
            <person name="Korchina V."/>
            <person name="Kovar C."/>
            <person name="Mata R."/>
            <person name="Mathew T."/>
            <person name="Ngo R."/>
            <person name="Nguyen L."/>
            <person name="Nguyen N."/>
            <person name="Okwuonu G."/>
            <person name="Ongeri F."/>
            <person name="Pham C."/>
            <person name="Simmons D."/>
            <person name="Wilczek-Boney K."/>
            <person name="Hale W."/>
            <person name="Jakkamsetti A."/>
            <person name="Pham P."/>
            <person name="Ruth R."/>
            <person name="San Lucas F."/>
            <person name="Warren J."/>
            <person name="Zhang J."/>
            <person name="Zhao Z."/>
            <person name="Zhou C."/>
            <person name="Zhu D."/>
            <person name="Lee S."/>
            <person name="Bess C."/>
            <person name="Blankenburg K."/>
            <person name="Forbes L."/>
            <person name="Fu Q."/>
            <person name="Gubbala S."/>
            <person name="Hirani K."/>
            <person name="Jayaseelan J.C."/>
            <person name="Lara F."/>
            <person name="Munidasa M."/>
            <person name="Palculict T."/>
            <person name="Patil S."/>
            <person name="Pu L.-L."/>
            <person name="Saada N."/>
            <person name="Tang L."/>
            <person name="Weissenberger G."/>
            <person name="Zhu Y."/>
            <person name="Hemphill L."/>
            <person name="Shang Y."/>
            <person name="Youmans B."/>
            <person name="Ayvaz T."/>
            <person name="Ross M."/>
            <person name="Santibanez J."/>
            <person name="Aqrawi P."/>
            <person name="Gross S."/>
            <person name="Joshi V."/>
            <person name="Fowler G."/>
            <person name="Nazareth L."/>
            <person name="Reid J."/>
            <person name="Worley K."/>
            <person name="Petrosino J."/>
            <person name="Highlander S."/>
            <person name="Gibbs R."/>
        </authorList>
    </citation>
    <scope>NUCLEOTIDE SEQUENCE [LARGE SCALE GENOMIC DNA]</scope>
    <source>
        <strain evidence="9 10">ATCC 51599</strain>
    </source>
</reference>
<evidence type="ECO:0000256" key="1">
    <source>
        <dbReference type="ARBA" id="ARBA00007913"/>
    </source>
</evidence>
<dbReference type="GO" id="GO:0005524">
    <property type="term" value="F:ATP binding"/>
    <property type="evidence" value="ECO:0007669"/>
    <property type="project" value="UniProtKB-KW"/>
</dbReference>
<dbReference type="HOGENOM" id="CLU_004155_0_0_4"/>
<accession>E7S0M6</accession>
<dbReference type="eggNOG" id="COG1112">
    <property type="taxonomic scope" value="Bacteria"/>
</dbReference>
<comment type="similarity">
    <text evidence="1">Belongs to the DNA2/NAM7 helicase family.</text>
</comment>
<dbReference type="InterPro" id="IPR027417">
    <property type="entry name" value="P-loop_NTPase"/>
</dbReference>
<keyword evidence="3" id="KW-0378">Hydrolase</keyword>